<dbReference type="CDD" id="cd00118">
    <property type="entry name" value="LysM"/>
    <property type="match status" value="1"/>
</dbReference>
<dbReference type="PROSITE" id="PS51782">
    <property type="entry name" value="LYSM"/>
    <property type="match status" value="1"/>
</dbReference>
<feature type="region of interest" description="Disordered" evidence="1">
    <location>
        <begin position="280"/>
        <end position="324"/>
    </location>
</feature>
<dbReference type="Gene3D" id="3.10.350.10">
    <property type="entry name" value="LysM domain"/>
    <property type="match status" value="1"/>
</dbReference>
<name>A0A4S9M2G6_AURPU</name>
<dbReference type="AlphaFoldDB" id="A0A4S9M2G6"/>
<evidence type="ECO:0000313" key="3">
    <source>
        <dbReference type="EMBL" id="THY36284.1"/>
    </source>
</evidence>
<dbReference type="InterPro" id="IPR036779">
    <property type="entry name" value="LysM_dom_sf"/>
</dbReference>
<dbReference type="Proteomes" id="UP000306584">
    <property type="component" value="Unassembled WGS sequence"/>
</dbReference>
<feature type="compositionally biased region" description="Polar residues" evidence="1">
    <location>
        <begin position="65"/>
        <end position="78"/>
    </location>
</feature>
<feature type="compositionally biased region" description="Polar residues" evidence="1">
    <location>
        <begin position="129"/>
        <end position="153"/>
    </location>
</feature>
<evidence type="ECO:0000256" key="1">
    <source>
        <dbReference type="SAM" id="MobiDB-lite"/>
    </source>
</evidence>
<comment type="caution">
    <text evidence="3">The sequence shown here is derived from an EMBL/GenBank/DDBJ whole genome shotgun (WGS) entry which is preliminary data.</text>
</comment>
<organism evidence="3 4">
    <name type="scientific">Aureobasidium pullulans</name>
    <name type="common">Black yeast</name>
    <name type="synonym">Pullularia pullulans</name>
    <dbReference type="NCBI Taxonomy" id="5580"/>
    <lineage>
        <taxon>Eukaryota</taxon>
        <taxon>Fungi</taxon>
        <taxon>Dikarya</taxon>
        <taxon>Ascomycota</taxon>
        <taxon>Pezizomycotina</taxon>
        <taxon>Dothideomycetes</taxon>
        <taxon>Dothideomycetidae</taxon>
        <taxon>Dothideales</taxon>
        <taxon>Saccotheciaceae</taxon>
        <taxon>Aureobasidium</taxon>
    </lineage>
</organism>
<feature type="region of interest" description="Disordered" evidence="1">
    <location>
        <begin position="504"/>
        <end position="596"/>
    </location>
</feature>
<feature type="compositionally biased region" description="Basic and acidic residues" evidence="1">
    <location>
        <begin position="160"/>
        <end position="173"/>
    </location>
</feature>
<accession>A0A4S9M2G6</accession>
<feature type="compositionally biased region" description="Basic and acidic residues" evidence="1">
    <location>
        <begin position="385"/>
        <end position="398"/>
    </location>
</feature>
<evidence type="ECO:0000259" key="2">
    <source>
        <dbReference type="PROSITE" id="PS51782"/>
    </source>
</evidence>
<dbReference type="SUPFAM" id="SSF54106">
    <property type="entry name" value="LysM domain"/>
    <property type="match status" value="1"/>
</dbReference>
<dbReference type="PANTHER" id="PTHR20932">
    <property type="entry name" value="LYSM AND PUTATIVE PEPTIDOGLYCAN-BINDING DOMAIN-CONTAINING PROTEIN"/>
    <property type="match status" value="1"/>
</dbReference>
<feature type="region of interest" description="Disordered" evidence="1">
    <location>
        <begin position="385"/>
        <end position="409"/>
    </location>
</feature>
<protein>
    <recommendedName>
        <fullName evidence="2">LysM domain-containing protein</fullName>
    </recommendedName>
</protein>
<proteinExistence type="predicted"/>
<feature type="region of interest" description="Disordered" evidence="1">
    <location>
        <begin position="1"/>
        <end position="85"/>
    </location>
</feature>
<dbReference type="InterPro" id="IPR045030">
    <property type="entry name" value="LYSM1-4"/>
</dbReference>
<dbReference type="PANTHER" id="PTHR20932:SF8">
    <property type="entry name" value="LD22649P"/>
    <property type="match status" value="1"/>
</dbReference>
<sequence length="596" mass="64249">MSSRTSSTTAQSSTLRPRAPRLISGLDDEAPATLTPMARHASPLPSPFESREPSPMPSTRLPRIASSQTIRPAKSTSRLAPDRAQSPATLSAFFGDSWSAIQGMASDLLTPAPGNSKAAASPRRRKASINSTSTRNTSAPPKQWGVPTTTSSPAIGAGSYEERESLVRAEKRRQLMNATPEHNTIGHYKRRSSEDGPSASAPPENGHDRDALVYVHHVKPDDTLAGITIKYNIHPSALRRANRMWPNDRIQARKTILLPVDQCAVKGTRLNGSEDLYQLTQENNPFPTSIEEVKTPVPTGRKRNESVSTNGERPSSSSCRSSYDPEATWEHDAWVLLPNSKQPTEIARSSRRNLAFFPPARRKSQSYSDIDTPSASLDLNRSVIHENPLDSPKQEVPQRPRGTRRLSNAGNAYFPSYLAGPGGVGTMGKNVKSPGPAQDGLNKMFASHLPNVAPPPNQSNLYLPDIPTYSDDPSPFTPGLTHAQSPSINIENVGAAVEGWMRKMAAKASTSREPQSGRGVASRGGPSGIDDLIEMAEGFEIGEDEEDEEQHRGRQGSENNGRPGMSSSASFAHASALKDRARSGTSAGAGKRGKDD</sequence>
<feature type="compositionally biased region" description="Low complexity" evidence="1">
    <location>
        <begin position="1"/>
        <end position="14"/>
    </location>
</feature>
<feature type="compositionally biased region" description="Low complexity" evidence="1">
    <location>
        <begin position="566"/>
        <end position="575"/>
    </location>
</feature>
<feature type="region of interest" description="Disordered" evidence="1">
    <location>
        <begin position="107"/>
        <end position="208"/>
    </location>
</feature>
<feature type="domain" description="LysM" evidence="2">
    <location>
        <begin position="214"/>
        <end position="258"/>
    </location>
</feature>
<evidence type="ECO:0000313" key="4">
    <source>
        <dbReference type="Proteomes" id="UP000306584"/>
    </source>
</evidence>
<dbReference type="Pfam" id="PF01476">
    <property type="entry name" value="LysM"/>
    <property type="match status" value="1"/>
</dbReference>
<reference evidence="3 4" key="1">
    <citation type="submission" date="2018-10" db="EMBL/GenBank/DDBJ databases">
        <title>Fifty Aureobasidium pullulans genomes reveal a recombining polyextremotolerant generalist.</title>
        <authorList>
            <person name="Gostincar C."/>
            <person name="Turk M."/>
            <person name="Zajc J."/>
            <person name="Gunde-Cimerman N."/>
        </authorList>
    </citation>
    <scope>NUCLEOTIDE SEQUENCE [LARGE SCALE GENOMIC DNA]</scope>
    <source>
        <strain evidence="3 4">EXF-6604</strain>
    </source>
</reference>
<dbReference type="EMBL" id="QZBD01000008">
    <property type="protein sequence ID" value="THY36284.1"/>
    <property type="molecule type" value="Genomic_DNA"/>
</dbReference>
<gene>
    <name evidence="3" type="ORF">D6D01_00535</name>
</gene>
<dbReference type="SMART" id="SM00257">
    <property type="entry name" value="LysM"/>
    <property type="match status" value="1"/>
</dbReference>
<dbReference type="InterPro" id="IPR018392">
    <property type="entry name" value="LysM"/>
</dbReference>